<dbReference type="InterPro" id="IPR050708">
    <property type="entry name" value="T6SS_VgrG/RHS"/>
</dbReference>
<evidence type="ECO:0000313" key="2">
    <source>
        <dbReference type="EMBL" id="KKJ77351.1"/>
    </source>
</evidence>
<feature type="region of interest" description="Disordered" evidence="1">
    <location>
        <begin position="1"/>
        <end position="22"/>
    </location>
</feature>
<feature type="compositionally biased region" description="Basic residues" evidence="1">
    <location>
        <begin position="134"/>
        <end position="148"/>
    </location>
</feature>
<dbReference type="InterPro" id="IPR022385">
    <property type="entry name" value="Rhs_assc_core"/>
</dbReference>
<protein>
    <recommendedName>
        <fullName evidence="4">RHS repeat-associated core domain-containing protein</fullName>
    </recommendedName>
</protein>
<feature type="compositionally biased region" description="Basic and acidic residues" evidence="1">
    <location>
        <begin position="178"/>
        <end position="204"/>
    </location>
</feature>
<evidence type="ECO:0000313" key="3">
    <source>
        <dbReference type="Proteomes" id="UP000034491"/>
    </source>
</evidence>
<feature type="region of interest" description="Disordered" evidence="1">
    <location>
        <begin position="124"/>
        <end position="211"/>
    </location>
</feature>
<dbReference type="Gene3D" id="2.180.10.10">
    <property type="entry name" value="RHS repeat-associated core"/>
    <property type="match status" value="1"/>
</dbReference>
<dbReference type="PRINTS" id="PR00394">
    <property type="entry name" value="RHSPROTEIN"/>
</dbReference>
<gene>
    <name evidence="2" type="ORF">WH95_06455</name>
</gene>
<keyword evidence="3" id="KW-1185">Reference proteome</keyword>
<dbReference type="Proteomes" id="UP000034491">
    <property type="component" value="Unassembled WGS sequence"/>
</dbReference>
<accession>A0A0M2R6P5</accession>
<name>A0A0M2R6P5_9PROT</name>
<sequence length="211" mass="23033">MNLRMPGQYVDEETGRGSGSSLTHPLYYNYNRDYDPATGRYTQVDPIGLAGGVNTYAYANGSPRRYVDPKGLQAVCIGRRCQGNYIEPLHPLGPLAPSGPGEMPNFGVCGLGLAIAIGIMASQEDGDEKEEGKAKKKGGGKNAKHANQKKRDEAAKKYKEAKERYESLKSQPNKTPAVKKEMEKAKKAMEKAKKDMNFTGEHHSGKAKGNR</sequence>
<dbReference type="NCBIfam" id="TIGR03696">
    <property type="entry name" value="Rhs_assc_core"/>
    <property type="match status" value="1"/>
</dbReference>
<dbReference type="STRING" id="1549748.WH95_06455"/>
<evidence type="ECO:0000256" key="1">
    <source>
        <dbReference type="SAM" id="MobiDB-lite"/>
    </source>
</evidence>
<comment type="caution">
    <text evidence="2">The sequence shown here is derived from an EMBL/GenBank/DDBJ whole genome shotgun (WGS) entry which is preliminary data.</text>
</comment>
<organism evidence="2 3">
    <name type="scientific">Kiloniella litopenaei</name>
    <dbReference type="NCBI Taxonomy" id="1549748"/>
    <lineage>
        <taxon>Bacteria</taxon>
        <taxon>Pseudomonadati</taxon>
        <taxon>Pseudomonadota</taxon>
        <taxon>Alphaproteobacteria</taxon>
        <taxon>Rhodospirillales</taxon>
        <taxon>Kiloniellaceae</taxon>
        <taxon>Kiloniella</taxon>
    </lineage>
</organism>
<dbReference type="PANTHER" id="PTHR32305:SF15">
    <property type="entry name" value="PROTEIN RHSA-RELATED"/>
    <property type="match status" value="1"/>
</dbReference>
<dbReference type="PANTHER" id="PTHR32305">
    <property type="match status" value="1"/>
</dbReference>
<dbReference type="AlphaFoldDB" id="A0A0M2R6P5"/>
<evidence type="ECO:0008006" key="4">
    <source>
        <dbReference type="Google" id="ProtNLM"/>
    </source>
</evidence>
<dbReference type="EMBL" id="LANI01000004">
    <property type="protein sequence ID" value="KKJ77351.1"/>
    <property type="molecule type" value="Genomic_DNA"/>
</dbReference>
<reference evidence="2 3" key="1">
    <citation type="submission" date="2015-03" db="EMBL/GenBank/DDBJ databases">
        <title>Genome sequence of Kiloniella sp. P1-1, isolated from the gut microflora of Pacific white shrimp, Penaeus vannamei.</title>
        <authorList>
            <person name="Shao Z."/>
            <person name="Wang L."/>
            <person name="Li X."/>
        </authorList>
    </citation>
    <scope>NUCLEOTIDE SEQUENCE [LARGE SCALE GENOMIC DNA]</scope>
    <source>
        <strain evidence="2 3">P1-1</strain>
    </source>
</reference>
<proteinExistence type="predicted"/>
<feature type="compositionally biased region" description="Basic and acidic residues" evidence="1">
    <location>
        <begin position="149"/>
        <end position="167"/>
    </location>
</feature>